<sequence length="133" mass="15299">MPLNRWEAIKKFLHFNDNNEQPGRQEESFDELYKIRPLITHLVSKLMTIPMSEKLSVDEQMVPFKGRNRLKQYLPAKPKKWGYKLFFVAGSDGIPHNFEVYTGRVVQPPELADVGASGNIVLQLAQPVPKHNN</sequence>
<comment type="caution">
    <text evidence="2">The sequence shown here is derived from an EMBL/GenBank/DDBJ whole genome shotgun (WGS) entry which is preliminary data.</text>
</comment>
<protein>
    <recommendedName>
        <fullName evidence="1">PiggyBac transposable element-derived protein domain-containing protein</fullName>
    </recommendedName>
</protein>
<organism evidence="2 3">
    <name type="scientific">Aldrovandia affinis</name>
    <dbReference type="NCBI Taxonomy" id="143900"/>
    <lineage>
        <taxon>Eukaryota</taxon>
        <taxon>Metazoa</taxon>
        <taxon>Chordata</taxon>
        <taxon>Craniata</taxon>
        <taxon>Vertebrata</taxon>
        <taxon>Euteleostomi</taxon>
        <taxon>Actinopterygii</taxon>
        <taxon>Neopterygii</taxon>
        <taxon>Teleostei</taxon>
        <taxon>Notacanthiformes</taxon>
        <taxon>Halosauridae</taxon>
        <taxon>Aldrovandia</taxon>
    </lineage>
</organism>
<feature type="domain" description="PiggyBac transposable element-derived protein" evidence="1">
    <location>
        <begin position="1"/>
        <end position="132"/>
    </location>
</feature>
<gene>
    <name evidence="2" type="ORF">AAFF_G00317660</name>
</gene>
<evidence type="ECO:0000313" key="2">
    <source>
        <dbReference type="EMBL" id="KAJ8367446.1"/>
    </source>
</evidence>
<proteinExistence type="predicted"/>
<dbReference type="PANTHER" id="PTHR47272:SF1">
    <property type="entry name" value="PIGGYBAC TRANSPOSABLE ELEMENT-DERIVED PROTEIN 3-LIKE"/>
    <property type="match status" value="1"/>
</dbReference>
<dbReference type="Pfam" id="PF13843">
    <property type="entry name" value="DDE_Tnp_1_7"/>
    <property type="match status" value="1"/>
</dbReference>
<dbReference type="Proteomes" id="UP001221898">
    <property type="component" value="Unassembled WGS sequence"/>
</dbReference>
<dbReference type="EMBL" id="JAINUG010000476">
    <property type="protein sequence ID" value="KAJ8367446.1"/>
    <property type="molecule type" value="Genomic_DNA"/>
</dbReference>
<dbReference type="InterPro" id="IPR029526">
    <property type="entry name" value="PGBD"/>
</dbReference>
<dbReference type="AlphaFoldDB" id="A0AAD7W096"/>
<accession>A0AAD7W096</accession>
<reference evidence="2" key="1">
    <citation type="journal article" date="2023" name="Science">
        <title>Genome structures resolve the early diversification of teleost fishes.</title>
        <authorList>
            <person name="Parey E."/>
            <person name="Louis A."/>
            <person name="Montfort J."/>
            <person name="Bouchez O."/>
            <person name="Roques C."/>
            <person name="Iampietro C."/>
            <person name="Lluch J."/>
            <person name="Castinel A."/>
            <person name="Donnadieu C."/>
            <person name="Desvignes T."/>
            <person name="Floi Bucao C."/>
            <person name="Jouanno E."/>
            <person name="Wen M."/>
            <person name="Mejri S."/>
            <person name="Dirks R."/>
            <person name="Jansen H."/>
            <person name="Henkel C."/>
            <person name="Chen W.J."/>
            <person name="Zahm M."/>
            <person name="Cabau C."/>
            <person name="Klopp C."/>
            <person name="Thompson A.W."/>
            <person name="Robinson-Rechavi M."/>
            <person name="Braasch I."/>
            <person name="Lecointre G."/>
            <person name="Bobe J."/>
            <person name="Postlethwait J.H."/>
            <person name="Berthelot C."/>
            <person name="Roest Crollius H."/>
            <person name="Guiguen Y."/>
        </authorList>
    </citation>
    <scope>NUCLEOTIDE SEQUENCE</scope>
    <source>
        <strain evidence="2">NC1722</strain>
    </source>
</reference>
<dbReference type="PANTHER" id="PTHR47272">
    <property type="entry name" value="DDE_TNP_1_7 DOMAIN-CONTAINING PROTEIN"/>
    <property type="match status" value="1"/>
</dbReference>
<evidence type="ECO:0000313" key="3">
    <source>
        <dbReference type="Proteomes" id="UP001221898"/>
    </source>
</evidence>
<name>A0AAD7W096_9TELE</name>
<evidence type="ECO:0000259" key="1">
    <source>
        <dbReference type="Pfam" id="PF13843"/>
    </source>
</evidence>
<keyword evidence="3" id="KW-1185">Reference proteome</keyword>